<evidence type="ECO:0000313" key="1">
    <source>
        <dbReference type="EMBL" id="KAL2743815.1"/>
    </source>
</evidence>
<protein>
    <submittedName>
        <fullName evidence="1">PiggyBac transposable element-derived protein 4-like</fullName>
    </submittedName>
</protein>
<dbReference type="EMBL" id="JAYRBN010000054">
    <property type="protein sequence ID" value="KAL2743815.1"/>
    <property type="molecule type" value="Genomic_DNA"/>
</dbReference>
<feature type="non-terminal residue" evidence="1">
    <location>
        <position position="1"/>
    </location>
</feature>
<sequence>GIPTIIQRNLKRLRIAVTAAIKHLTWRNCKNNYIVTWRNCRKIFVMSLTMFSAIIENVEIAGNTKAMKQSQFEINHLQRTQSTGIVYEVELIIYRDLVNASSSTCDVDNNVAKWTVISMNFRETLHREINNELSNKNTANFTLQYVYNEKSPTAHFLFKISRVFDISASRKVLIPGVELKKCYWQLNNSPSSIGPILKVMVLQATKKLHKNHTLYVDNWYTSPAVFILLHKNGTNACETVRKR</sequence>
<dbReference type="Proteomes" id="UP001607303">
    <property type="component" value="Unassembled WGS sequence"/>
</dbReference>
<proteinExistence type="predicted"/>
<comment type="caution">
    <text evidence="1">The sequence shown here is derived from an EMBL/GenBank/DDBJ whole genome shotgun (WGS) entry which is preliminary data.</text>
</comment>
<reference evidence="1 2" key="1">
    <citation type="journal article" date="2024" name="Ann. Entomol. Soc. Am.">
        <title>Genomic analyses of the southern and eastern yellowjacket wasps (Hymenoptera: Vespidae) reveal evolutionary signatures of social life.</title>
        <authorList>
            <person name="Catto M.A."/>
            <person name="Caine P.B."/>
            <person name="Orr S.E."/>
            <person name="Hunt B.G."/>
            <person name="Goodisman M.A.D."/>
        </authorList>
    </citation>
    <scope>NUCLEOTIDE SEQUENCE [LARGE SCALE GENOMIC DNA]</scope>
    <source>
        <strain evidence="1">232</strain>
        <tissue evidence="1">Head and thorax</tissue>
    </source>
</reference>
<organism evidence="1 2">
    <name type="scientific">Vespula maculifrons</name>
    <name type="common">Eastern yellow jacket</name>
    <name type="synonym">Wasp</name>
    <dbReference type="NCBI Taxonomy" id="7453"/>
    <lineage>
        <taxon>Eukaryota</taxon>
        <taxon>Metazoa</taxon>
        <taxon>Ecdysozoa</taxon>
        <taxon>Arthropoda</taxon>
        <taxon>Hexapoda</taxon>
        <taxon>Insecta</taxon>
        <taxon>Pterygota</taxon>
        <taxon>Neoptera</taxon>
        <taxon>Endopterygota</taxon>
        <taxon>Hymenoptera</taxon>
        <taxon>Apocrita</taxon>
        <taxon>Aculeata</taxon>
        <taxon>Vespoidea</taxon>
        <taxon>Vespidae</taxon>
        <taxon>Vespinae</taxon>
        <taxon>Vespula</taxon>
    </lineage>
</organism>
<keyword evidence="2" id="KW-1185">Reference proteome</keyword>
<name>A0ABD2CG66_VESMC</name>
<accession>A0ABD2CG66</accession>
<evidence type="ECO:0000313" key="2">
    <source>
        <dbReference type="Proteomes" id="UP001607303"/>
    </source>
</evidence>
<gene>
    <name evidence="1" type="ORF">V1477_008073</name>
</gene>
<dbReference type="AlphaFoldDB" id="A0ABD2CG66"/>